<evidence type="ECO:0000313" key="3">
    <source>
        <dbReference type="Proteomes" id="UP000198820"/>
    </source>
</evidence>
<feature type="transmembrane region" description="Helical" evidence="1">
    <location>
        <begin position="92"/>
        <end position="112"/>
    </location>
</feature>
<dbReference type="AlphaFoldDB" id="A0A1H3ZJ52"/>
<feature type="transmembrane region" description="Helical" evidence="1">
    <location>
        <begin position="63"/>
        <end position="85"/>
    </location>
</feature>
<dbReference type="InterPro" id="IPR010699">
    <property type="entry name" value="DUF1275"/>
</dbReference>
<dbReference type="PANTHER" id="PTHR37314">
    <property type="entry name" value="SLR0142 PROTEIN"/>
    <property type="match status" value="1"/>
</dbReference>
<protein>
    <submittedName>
        <fullName evidence="2">Uncharacterized membrane protein YoaK, UPF0700 family</fullName>
    </submittedName>
</protein>
<name>A0A1H3ZJ52_9FLAO</name>
<feature type="transmembrane region" description="Helical" evidence="1">
    <location>
        <begin position="20"/>
        <end position="43"/>
    </location>
</feature>
<evidence type="ECO:0000256" key="1">
    <source>
        <dbReference type="SAM" id="Phobius"/>
    </source>
</evidence>
<feature type="transmembrane region" description="Helical" evidence="1">
    <location>
        <begin position="118"/>
        <end position="139"/>
    </location>
</feature>
<reference evidence="2 3" key="1">
    <citation type="submission" date="2016-10" db="EMBL/GenBank/DDBJ databases">
        <authorList>
            <person name="de Groot N.N."/>
        </authorList>
    </citation>
    <scope>NUCLEOTIDE SEQUENCE [LARGE SCALE GENOMIC DNA]</scope>
    <source>
        <strain evidence="2 3">DSM 23581</strain>
    </source>
</reference>
<sequence length="251" mass="28720">MFKHQGKSRTYRHNLKIASILSLVAGIVNVTGFLAILQLTTHVTGHFALMMYDVHNFEFEKAAVFLFYINSFLLGSFTSGLLIQFFKENKRLNVYVIPIMIEALILIGVAMVGDFLKIDYPDVIACVLLFSMGLQNSYVTKISDAIVRTTHLTGLFTDLGIELSQLFFPKSHPHISEIRSRIKMRIYIITFFFIGGVIGNIFYSNFELKLKTLSIAAAILIVSLFYDDMLFKIRKARRKIKKFRKKALRSI</sequence>
<dbReference type="STRING" id="908615.SAMN05421540_10498"/>
<proteinExistence type="predicted"/>
<organism evidence="2 3">
    <name type="scientific">Psychroflexus halocasei</name>
    <dbReference type="NCBI Taxonomy" id="908615"/>
    <lineage>
        <taxon>Bacteria</taxon>
        <taxon>Pseudomonadati</taxon>
        <taxon>Bacteroidota</taxon>
        <taxon>Flavobacteriia</taxon>
        <taxon>Flavobacteriales</taxon>
        <taxon>Flavobacteriaceae</taxon>
        <taxon>Psychroflexus</taxon>
    </lineage>
</organism>
<dbReference type="RefSeq" id="WP_093241517.1">
    <property type="nucleotide sequence ID" value="NZ_FNQF01000004.1"/>
</dbReference>
<keyword evidence="1" id="KW-0812">Transmembrane</keyword>
<dbReference type="Proteomes" id="UP000198820">
    <property type="component" value="Unassembled WGS sequence"/>
</dbReference>
<keyword evidence="3" id="KW-1185">Reference proteome</keyword>
<gene>
    <name evidence="2" type="ORF">SAMN05421540_10498</name>
</gene>
<feature type="transmembrane region" description="Helical" evidence="1">
    <location>
        <begin position="186"/>
        <end position="206"/>
    </location>
</feature>
<feature type="transmembrane region" description="Helical" evidence="1">
    <location>
        <begin position="212"/>
        <end position="231"/>
    </location>
</feature>
<evidence type="ECO:0000313" key="2">
    <source>
        <dbReference type="EMBL" id="SEA23796.1"/>
    </source>
</evidence>
<dbReference type="EMBL" id="FNQF01000004">
    <property type="protein sequence ID" value="SEA23796.1"/>
    <property type="molecule type" value="Genomic_DNA"/>
</dbReference>
<accession>A0A1H3ZJ52</accession>
<keyword evidence="1" id="KW-1133">Transmembrane helix</keyword>
<keyword evidence="1" id="KW-0472">Membrane</keyword>
<dbReference type="Pfam" id="PF06912">
    <property type="entry name" value="DUF1275"/>
    <property type="match status" value="1"/>
</dbReference>
<dbReference type="PANTHER" id="PTHR37314:SF4">
    <property type="entry name" value="UPF0700 TRANSMEMBRANE PROTEIN YOAK"/>
    <property type="match status" value="1"/>
</dbReference>